<comment type="caution">
    <text evidence="2">The sequence shown here is derived from an EMBL/GenBank/DDBJ whole genome shotgun (WGS) entry which is preliminary data.</text>
</comment>
<feature type="region of interest" description="Disordered" evidence="1">
    <location>
        <begin position="299"/>
        <end position="340"/>
    </location>
</feature>
<dbReference type="GeneID" id="98066488"/>
<reference evidence="2" key="1">
    <citation type="submission" date="2017-12" db="EMBL/GenBank/DDBJ databases">
        <title>FDA dAtabase for Regulatory Grade micrObial Sequences (FDA-ARGOS): Supporting development and validation of Infectious Disease Dx tests.</title>
        <authorList>
            <person name="Kerrigan L."/>
            <person name="Tallon L.J."/>
            <person name="Sadzewicz L."/>
            <person name="Sengamalay N."/>
            <person name="Ott S."/>
            <person name="Godinez A."/>
            <person name="Nagaraj S."/>
            <person name="Vavikolanu K."/>
            <person name="Vyas G."/>
            <person name="Nadendla S."/>
            <person name="Aluvathingal J."/>
            <person name="Sichtig H."/>
        </authorList>
    </citation>
    <scope>NUCLEOTIDE SEQUENCE [LARGE SCALE GENOMIC DNA]</scope>
    <source>
        <strain evidence="2">FDAARGOS_200</strain>
    </source>
</reference>
<protein>
    <recommendedName>
        <fullName evidence="4">Protein kinase domain-containing protein</fullName>
    </recommendedName>
</protein>
<evidence type="ECO:0008006" key="4">
    <source>
        <dbReference type="Google" id="ProtNLM"/>
    </source>
</evidence>
<evidence type="ECO:0000256" key="1">
    <source>
        <dbReference type="SAM" id="MobiDB-lite"/>
    </source>
</evidence>
<dbReference type="Proteomes" id="UP000192511">
    <property type="component" value="Unassembled WGS sequence"/>
</dbReference>
<proteinExistence type="predicted"/>
<evidence type="ECO:0000313" key="2">
    <source>
        <dbReference type="EMBL" id="PNL61169.1"/>
    </source>
</evidence>
<dbReference type="RefSeq" id="WP_019235542.1">
    <property type="nucleotide sequence ID" value="NZ_CAAAHR010000017.1"/>
</dbReference>
<keyword evidence="3" id="KW-1185">Reference proteome</keyword>
<evidence type="ECO:0000313" key="3">
    <source>
        <dbReference type="Proteomes" id="UP000192511"/>
    </source>
</evidence>
<organism evidence="2 3">
    <name type="scientific">Legionella anisa</name>
    <dbReference type="NCBI Taxonomy" id="28082"/>
    <lineage>
        <taxon>Bacteria</taxon>
        <taxon>Pseudomonadati</taxon>
        <taxon>Pseudomonadota</taxon>
        <taxon>Gammaproteobacteria</taxon>
        <taxon>Legionellales</taxon>
        <taxon>Legionellaceae</taxon>
        <taxon>Legionella</taxon>
    </lineage>
</organism>
<sequence>MALSKLESLNDMELENWEDIEWTKLGGGAYNDVYRSGDGKHVFKIQHAELDDLARYPDVPERSVRLWNEINPDLPAFLAVTQYGKGWICPFVYGVEPSDEEMSRAVIDIFNKTGRILADAPGQDNFKKTPDGRVVCIDIGMALKIDAKDKQLTIEQLFTKHLTGVKSETSAKTWRITRSGFETFFPAAAFRKPITVNTIQALYFIAFYRPNISNVNFFNNSPDLVLQLAKGYKGEKIADALAALDRETTVKASAETPISTKAGDNSEKINIIQSPDATKTPVPGSLSLKEKTEITRTSTGNYGMFKPQIPNVNRPAPTPEHKKQGVAFEDDPNSPSSFWV</sequence>
<name>A0AAX0WS59_9GAMM</name>
<gene>
    <name evidence="2" type="ORF">A6J39_008045</name>
</gene>
<accession>A0AAX0WS59</accession>
<dbReference type="AlphaFoldDB" id="A0AAX0WS59"/>
<dbReference type="EMBL" id="NBTX02000004">
    <property type="protein sequence ID" value="PNL61169.1"/>
    <property type="molecule type" value="Genomic_DNA"/>
</dbReference>